<dbReference type="AlphaFoldDB" id="A0A6P8IEQ6"/>
<evidence type="ECO:0000256" key="1">
    <source>
        <dbReference type="SAM" id="Coils"/>
    </source>
</evidence>
<dbReference type="GeneID" id="116299973"/>
<dbReference type="InterPro" id="IPR011029">
    <property type="entry name" value="DEATH-like_dom_sf"/>
</dbReference>
<dbReference type="InParanoid" id="A0A6P8IEQ6"/>
<dbReference type="OrthoDB" id="10551498at2759"/>
<organism evidence="2 3">
    <name type="scientific">Actinia tenebrosa</name>
    <name type="common">Australian red waratah sea anemone</name>
    <dbReference type="NCBI Taxonomy" id="6105"/>
    <lineage>
        <taxon>Eukaryota</taxon>
        <taxon>Metazoa</taxon>
        <taxon>Cnidaria</taxon>
        <taxon>Anthozoa</taxon>
        <taxon>Hexacorallia</taxon>
        <taxon>Actiniaria</taxon>
        <taxon>Actiniidae</taxon>
        <taxon>Actinia</taxon>
    </lineage>
</organism>
<keyword evidence="1" id="KW-0175">Coiled coil</keyword>
<evidence type="ECO:0000313" key="2">
    <source>
        <dbReference type="Proteomes" id="UP000515163"/>
    </source>
</evidence>
<feature type="non-terminal residue" evidence="3">
    <location>
        <position position="409"/>
    </location>
</feature>
<accession>A0A6P8IEQ6</accession>
<dbReference type="Gene3D" id="1.10.533.10">
    <property type="entry name" value="Death Domain, Fas"/>
    <property type="match status" value="1"/>
</dbReference>
<dbReference type="RefSeq" id="XP_031564570.1">
    <property type="nucleotide sequence ID" value="XM_031708710.1"/>
</dbReference>
<proteinExistence type="predicted"/>
<gene>
    <name evidence="3" type="primary">LOC116299973</name>
</gene>
<keyword evidence="2" id="KW-1185">Reference proteome</keyword>
<name>A0A6P8IEQ6_ACTTE</name>
<evidence type="ECO:0000313" key="3">
    <source>
        <dbReference type="RefSeq" id="XP_031564570.1"/>
    </source>
</evidence>
<dbReference type="KEGG" id="aten:116299973"/>
<dbReference type="Proteomes" id="UP000515163">
    <property type="component" value="Unplaced"/>
</dbReference>
<protein>
    <submittedName>
        <fullName evidence="3">Inner centromere protein-like</fullName>
    </submittedName>
</protein>
<sequence>MEKNRIVLFNILKKRAKSILQSLLHGNNNLIRDLRGLLEGIPGISKEELERVETVDDLWDFLVRKEVISMDDLQVLKNVARYIKSKELEEEVKSYEYESSGKLQMTEPNDMLIYNYYDNYYILYNLSFHFYIYASSELVIRSVLSIGTGLLFLSFCGENESAKQDIQKKLVLPPLTKLHEVYEGSVCFVIETTSLSSLKQLWRSYKDGSLKKKFQKVINEIDEVRKVTQGTEVDVTVEIDEEEYREACWVLVLAEIEQAEVEQDSSKSIQRPRRHSLSCEQDFLPTCDKTRFSWTALKEAENKLARETRRRIYVEKENEKLRQVKRRLEEENEILKQNMKSSKEIEMLLRKKMECEEKQRIQEKEEDEWLRQEMKLVKERYEKLREKMEYEAEKHRIQEKEEDEWLRQE</sequence>
<feature type="coiled-coil region" evidence="1">
    <location>
        <begin position="297"/>
        <end position="403"/>
    </location>
</feature>
<dbReference type="SUPFAM" id="SSF47986">
    <property type="entry name" value="DEATH domain"/>
    <property type="match status" value="1"/>
</dbReference>
<reference evidence="3" key="1">
    <citation type="submission" date="2025-08" db="UniProtKB">
        <authorList>
            <consortium name="RefSeq"/>
        </authorList>
    </citation>
    <scope>IDENTIFICATION</scope>
    <source>
        <tissue evidence="3">Tentacle</tissue>
    </source>
</reference>